<evidence type="ECO:0000313" key="4">
    <source>
        <dbReference type="EMBL" id="PSJ38933.1"/>
    </source>
</evidence>
<protein>
    <recommendedName>
        <fullName evidence="3">Response regulatory domain-containing protein</fullName>
    </recommendedName>
</protein>
<keyword evidence="1 2" id="KW-0597">Phosphoprotein</keyword>
<dbReference type="AlphaFoldDB" id="A0A2P7QLT3"/>
<evidence type="ECO:0000256" key="1">
    <source>
        <dbReference type="ARBA" id="ARBA00022553"/>
    </source>
</evidence>
<dbReference type="Proteomes" id="UP000241167">
    <property type="component" value="Unassembled WGS sequence"/>
</dbReference>
<gene>
    <name evidence="4" type="ORF">C7I55_16585</name>
</gene>
<organism evidence="4 5">
    <name type="scientific">Allosphingosinicella deserti</name>
    <dbReference type="NCBI Taxonomy" id="2116704"/>
    <lineage>
        <taxon>Bacteria</taxon>
        <taxon>Pseudomonadati</taxon>
        <taxon>Pseudomonadota</taxon>
        <taxon>Alphaproteobacteria</taxon>
        <taxon>Sphingomonadales</taxon>
        <taxon>Sphingomonadaceae</taxon>
        <taxon>Allosphingosinicella</taxon>
    </lineage>
</organism>
<keyword evidence="5" id="KW-1185">Reference proteome</keyword>
<feature type="domain" description="Response regulatory" evidence="3">
    <location>
        <begin position="8"/>
        <end position="123"/>
    </location>
</feature>
<dbReference type="EMBL" id="PXYI01000005">
    <property type="protein sequence ID" value="PSJ38933.1"/>
    <property type="molecule type" value="Genomic_DNA"/>
</dbReference>
<dbReference type="InterPro" id="IPR001789">
    <property type="entry name" value="Sig_transdc_resp-reg_receiver"/>
</dbReference>
<sequence length="137" mass="14787">MTDLNGARILIVEDELLIGMMLQSAFEENGADVLWTQTDRGAYEILDIGGSQIDLLITDINLREGTTGFDVARHARTRNDRIAVIYLSGEVASAATPFAVQDACFISKPVTQRKLIEAAVRLIGPPSTINSAPAEAN</sequence>
<dbReference type="RefSeq" id="WP_106514127.1">
    <property type="nucleotide sequence ID" value="NZ_PXYI01000005.1"/>
</dbReference>
<dbReference type="GO" id="GO:0000160">
    <property type="term" value="P:phosphorelay signal transduction system"/>
    <property type="evidence" value="ECO:0007669"/>
    <property type="project" value="InterPro"/>
</dbReference>
<dbReference type="PANTHER" id="PTHR44591">
    <property type="entry name" value="STRESS RESPONSE REGULATOR PROTEIN 1"/>
    <property type="match status" value="1"/>
</dbReference>
<dbReference type="SMART" id="SM00448">
    <property type="entry name" value="REC"/>
    <property type="match status" value="1"/>
</dbReference>
<dbReference type="InterPro" id="IPR050595">
    <property type="entry name" value="Bact_response_regulator"/>
</dbReference>
<evidence type="ECO:0000259" key="3">
    <source>
        <dbReference type="PROSITE" id="PS50110"/>
    </source>
</evidence>
<evidence type="ECO:0000256" key="2">
    <source>
        <dbReference type="PROSITE-ProRule" id="PRU00169"/>
    </source>
</evidence>
<name>A0A2P7QLT3_9SPHN</name>
<comment type="caution">
    <text evidence="4">The sequence shown here is derived from an EMBL/GenBank/DDBJ whole genome shotgun (WGS) entry which is preliminary data.</text>
</comment>
<dbReference type="Gene3D" id="3.40.50.2300">
    <property type="match status" value="1"/>
</dbReference>
<dbReference type="Pfam" id="PF00072">
    <property type="entry name" value="Response_reg"/>
    <property type="match status" value="1"/>
</dbReference>
<dbReference type="PROSITE" id="PS50110">
    <property type="entry name" value="RESPONSE_REGULATORY"/>
    <property type="match status" value="1"/>
</dbReference>
<proteinExistence type="predicted"/>
<evidence type="ECO:0000313" key="5">
    <source>
        <dbReference type="Proteomes" id="UP000241167"/>
    </source>
</evidence>
<accession>A0A2P7QLT3</accession>
<dbReference type="SUPFAM" id="SSF52172">
    <property type="entry name" value="CheY-like"/>
    <property type="match status" value="1"/>
</dbReference>
<dbReference type="InterPro" id="IPR011006">
    <property type="entry name" value="CheY-like_superfamily"/>
</dbReference>
<dbReference type="PANTHER" id="PTHR44591:SF21">
    <property type="entry name" value="TWO-COMPONENT RESPONSE REGULATOR"/>
    <property type="match status" value="1"/>
</dbReference>
<reference evidence="4 5" key="1">
    <citation type="submission" date="2018-03" db="EMBL/GenBank/DDBJ databases">
        <title>The draft genome of Sphingosinicella sp. GL-C-18.</title>
        <authorList>
            <person name="Liu L."/>
            <person name="Li L."/>
            <person name="Liang L."/>
            <person name="Zhang X."/>
            <person name="Wang T."/>
        </authorList>
    </citation>
    <scope>NUCLEOTIDE SEQUENCE [LARGE SCALE GENOMIC DNA]</scope>
    <source>
        <strain evidence="4 5">GL-C-18</strain>
    </source>
</reference>
<dbReference type="OrthoDB" id="7060229at2"/>
<feature type="modified residue" description="4-aspartylphosphate" evidence="2">
    <location>
        <position position="59"/>
    </location>
</feature>